<evidence type="ECO:0000313" key="3">
    <source>
        <dbReference type="EMBL" id="OQS33980.1"/>
    </source>
</evidence>
<dbReference type="SUPFAM" id="SSF53850">
    <property type="entry name" value="Periplasmic binding protein-like II"/>
    <property type="match status" value="1"/>
</dbReference>
<reference evidence="3 4" key="1">
    <citation type="submission" date="2017-02" db="EMBL/GenBank/DDBJ databases">
        <title>Chromobacterium haemolyticum H5244.</title>
        <authorList>
            <person name="Gulvik C.A."/>
        </authorList>
    </citation>
    <scope>NUCLEOTIDE SEQUENCE [LARGE SCALE GENOMIC DNA]</scope>
    <source>
        <strain evidence="3 4">H5244</strain>
    </source>
</reference>
<dbReference type="InterPro" id="IPR006059">
    <property type="entry name" value="SBP"/>
</dbReference>
<organism evidence="3 4">
    <name type="scientific">Chromobacterium haemolyticum</name>
    <dbReference type="NCBI Taxonomy" id="394935"/>
    <lineage>
        <taxon>Bacteria</taxon>
        <taxon>Pseudomonadati</taxon>
        <taxon>Pseudomonadota</taxon>
        <taxon>Betaproteobacteria</taxon>
        <taxon>Neisseriales</taxon>
        <taxon>Chromobacteriaceae</taxon>
        <taxon>Chromobacterium</taxon>
    </lineage>
</organism>
<dbReference type="Proteomes" id="UP000192721">
    <property type="component" value="Unassembled WGS sequence"/>
</dbReference>
<name>A0A1W0CGS3_9NEIS</name>
<evidence type="ECO:0000313" key="4">
    <source>
        <dbReference type="Proteomes" id="UP000192721"/>
    </source>
</evidence>
<proteinExistence type="predicted"/>
<dbReference type="Pfam" id="PF13416">
    <property type="entry name" value="SBP_bac_8"/>
    <property type="match status" value="1"/>
</dbReference>
<sequence length="344" mass="37813">MKLTYLSIAASLLAGGVASASELVVVSYGGENQAAQSRAYYAPYQRQSGVRIVADAWNGEFAKIKAMAATGRARWDAVEVDAAAQGRGCEEGLLEKLDYKRIGDKADFVPGAAQPCAIGMFLASMVLAYNEDKLKTAPQSWRDFWDVKRFPGKRALRRGAAYTLEIALLADGVPPAQVYKTLSTPAGVDRAFRKLDQLKPYIQWWESGAQPPQYLLSGDVVMSSSYNGRISLARREGRKLRMVWLNNISEFSYWAIPKGSPNKDEALKFIAFASRPEQQKLYSEQMPYGPSNRKALSLLPAAVQADLPSHPANMAGSLAMDAAFWTDNGEALEQRFASWAAKRP</sequence>
<dbReference type="PANTHER" id="PTHR30222:SF2">
    <property type="entry name" value="ABC TRANSPORTER SUBSTRATE-BINDING PROTEIN"/>
    <property type="match status" value="1"/>
</dbReference>
<evidence type="ECO:0000256" key="1">
    <source>
        <dbReference type="ARBA" id="ARBA00022729"/>
    </source>
</evidence>
<dbReference type="EMBL" id="MUKV01000035">
    <property type="protein sequence ID" value="OQS33980.1"/>
    <property type="molecule type" value="Genomic_DNA"/>
</dbReference>
<dbReference type="CDD" id="cd13589">
    <property type="entry name" value="PBP2_polyamine_RpCGA009"/>
    <property type="match status" value="1"/>
</dbReference>
<dbReference type="PANTHER" id="PTHR30222">
    <property type="entry name" value="SPERMIDINE/PUTRESCINE-BINDING PERIPLASMIC PROTEIN"/>
    <property type="match status" value="1"/>
</dbReference>
<feature type="chain" id="PRO_5012574066" evidence="2">
    <location>
        <begin position="21"/>
        <end position="344"/>
    </location>
</feature>
<comment type="caution">
    <text evidence="3">The sequence shown here is derived from an EMBL/GenBank/DDBJ whole genome shotgun (WGS) entry which is preliminary data.</text>
</comment>
<feature type="signal peptide" evidence="2">
    <location>
        <begin position="1"/>
        <end position="20"/>
    </location>
</feature>
<dbReference type="AlphaFoldDB" id="A0A1W0CGS3"/>
<dbReference type="Gene3D" id="3.40.190.10">
    <property type="entry name" value="Periplasmic binding protein-like II"/>
    <property type="match status" value="2"/>
</dbReference>
<dbReference type="RefSeq" id="WP_081556609.1">
    <property type="nucleotide sequence ID" value="NZ_CP109905.1"/>
</dbReference>
<gene>
    <name evidence="3" type="ORF">B0T45_19460</name>
</gene>
<protein>
    <submittedName>
        <fullName evidence="3">Spermidine/putrescine ABC transporter substrate-binding protein</fullName>
    </submittedName>
</protein>
<evidence type="ECO:0000256" key="2">
    <source>
        <dbReference type="SAM" id="SignalP"/>
    </source>
</evidence>
<accession>A0A1W0CGS3</accession>
<keyword evidence="1 2" id="KW-0732">Signal</keyword>